<comment type="caution">
    <text evidence="8">The sequence shown here is derived from an EMBL/GenBank/DDBJ whole genome shotgun (WGS) entry which is preliminary data.</text>
</comment>
<feature type="compositionally biased region" description="Basic and acidic residues" evidence="5">
    <location>
        <begin position="163"/>
        <end position="183"/>
    </location>
</feature>
<dbReference type="Pfam" id="PF18884">
    <property type="entry name" value="TSP3_bac"/>
    <property type="match status" value="1"/>
</dbReference>
<proteinExistence type="predicted"/>
<evidence type="ECO:0000256" key="4">
    <source>
        <dbReference type="ARBA" id="ARBA00022837"/>
    </source>
</evidence>
<accession>A0A1G2S5W7</accession>
<keyword evidence="2" id="KW-0964">Secreted</keyword>
<comment type="subcellular location">
    <subcellularLocation>
        <location evidence="1">Secreted</location>
    </subcellularLocation>
</comment>
<feature type="compositionally biased region" description="Acidic residues" evidence="5">
    <location>
        <begin position="150"/>
        <end position="162"/>
    </location>
</feature>
<gene>
    <name evidence="8" type="ORF">A3D51_00160</name>
</gene>
<evidence type="ECO:0000256" key="5">
    <source>
        <dbReference type="SAM" id="MobiDB-lite"/>
    </source>
</evidence>
<dbReference type="EMBL" id="MHUT01000018">
    <property type="protein sequence ID" value="OHA80490.1"/>
    <property type="molecule type" value="Genomic_DNA"/>
</dbReference>
<organism evidence="8 9">
    <name type="scientific">Candidatus Yonathbacteria bacterium RIFCSPHIGHO2_02_FULL_44_14</name>
    <dbReference type="NCBI Taxonomy" id="1802724"/>
    <lineage>
        <taxon>Bacteria</taxon>
        <taxon>Candidatus Yonathiibacteriota</taxon>
    </lineage>
</organism>
<evidence type="ECO:0000313" key="9">
    <source>
        <dbReference type="Proteomes" id="UP000179118"/>
    </source>
</evidence>
<feature type="region of interest" description="Disordered" evidence="5">
    <location>
        <begin position="142"/>
        <end position="183"/>
    </location>
</feature>
<dbReference type="GO" id="GO:0005509">
    <property type="term" value="F:calcium ion binding"/>
    <property type="evidence" value="ECO:0007669"/>
    <property type="project" value="InterPro"/>
</dbReference>
<keyword evidence="3 7" id="KW-0732">Signal</keyword>
<reference evidence="8 9" key="1">
    <citation type="journal article" date="2016" name="Nat. Commun.">
        <title>Thousands of microbial genomes shed light on interconnected biogeochemical processes in an aquifer system.</title>
        <authorList>
            <person name="Anantharaman K."/>
            <person name="Brown C.T."/>
            <person name="Hug L.A."/>
            <person name="Sharon I."/>
            <person name="Castelle C.J."/>
            <person name="Probst A.J."/>
            <person name="Thomas B.C."/>
            <person name="Singh A."/>
            <person name="Wilkins M.J."/>
            <person name="Karaoz U."/>
            <person name="Brodie E.L."/>
            <person name="Williams K.H."/>
            <person name="Hubbard S.S."/>
            <person name="Banfield J.F."/>
        </authorList>
    </citation>
    <scope>NUCLEOTIDE SEQUENCE [LARGE SCALE GENOMIC DNA]</scope>
</reference>
<evidence type="ECO:0000256" key="6">
    <source>
        <dbReference type="SAM" id="Phobius"/>
    </source>
</evidence>
<keyword evidence="6" id="KW-1133">Transmembrane helix</keyword>
<feature type="transmembrane region" description="Helical" evidence="6">
    <location>
        <begin position="292"/>
        <end position="317"/>
    </location>
</feature>
<keyword evidence="6" id="KW-0812">Transmembrane</keyword>
<evidence type="ECO:0000256" key="2">
    <source>
        <dbReference type="ARBA" id="ARBA00022525"/>
    </source>
</evidence>
<evidence type="ECO:0000256" key="7">
    <source>
        <dbReference type="SAM" id="SignalP"/>
    </source>
</evidence>
<protein>
    <submittedName>
        <fullName evidence="8">Uncharacterized protein</fullName>
    </submittedName>
</protein>
<dbReference type="InterPro" id="IPR028974">
    <property type="entry name" value="TSP_type-3_rpt"/>
</dbReference>
<evidence type="ECO:0000313" key="8">
    <source>
        <dbReference type="EMBL" id="OHA80490.1"/>
    </source>
</evidence>
<dbReference type="InterPro" id="IPR059100">
    <property type="entry name" value="TSP3_bac"/>
</dbReference>
<dbReference type="Gene3D" id="4.10.1080.10">
    <property type="entry name" value="TSP type-3 repeat"/>
    <property type="match status" value="1"/>
</dbReference>
<dbReference type="SUPFAM" id="SSF103647">
    <property type="entry name" value="TSP type-3 repeat"/>
    <property type="match status" value="1"/>
</dbReference>
<dbReference type="Proteomes" id="UP000179118">
    <property type="component" value="Unassembled WGS sequence"/>
</dbReference>
<feature type="signal peptide" evidence="7">
    <location>
        <begin position="1"/>
        <end position="20"/>
    </location>
</feature>
<feature type="chain" id="PRO_5009584361" evidence="7">
    <location>
        <begin position="21"/>
        <end position="330"/>
    </location>
</feature>
<keyword evidence="4" id="KW-0106">Calcium</keyword>
<evidence type="ECO:0000256" key="1">
    <source>
        <dbReference type="ARBA" id="ARBA00004613"/>
    </source>
</evidence>
<evidence type="ECO:0000256" key="3">
    <source>
        <dbReference type="ARBA" id="ARBA00022729"/>
    </source>
</evidence>
<dbReference type="AlphaFoldDB" id="A0A1G2S5W7"/>
<sequence>MKNFLFIILFALAGASFVEASEPPIKNAGFVPSNIWYSKDPFFAGEKIRVYTVIFNGSNYDIEGTVEFLDNDALIAKTNFSLASGGRVRDVWVDWTAKEGKHTVTVRLASTTASLAGGAKRPIELDNTATGKSERIVDLDTDIDGVGNTDDTDDDNDGIPDVEELRGGTDPLNKDTNGDGVSDGKELEIAVKNKAEAEKLLSGNKESAGTIIGIIKKVENAIPVPIKTSATDGMNVLERFRVGEGYQARLAKGEVAQEITALKARVLGSQKTNNAKDAISSSVEKPFAYVKYAFFAVLQYFFEWQIIFYSVFLYILYRLARSTLGRVWDR</sequence>
<name>A0A1G2S5W7_9BACT</name>
<keyword evidence="6" id="KW-0472">Membrane</keyword>